<feature type="domain" description="AMP-dependent synthetase/ligase" evidence="10">
    <location>
        <begin position="85"/>
        <end position="284"/>
    </location>
</feature>
<dbReference type="InterPro" id="IPR042099">
    <property type="entry name" value="ANL_N_sf"/>
</dbReference>
<comment type="pathway">
    <text evidence="4 9">Aromatic compound metabolism; phenylacetate degradation.</text>
</comment>
<proteinExistence type="inferred from homology"/>
<evidence type="ECO:0000313" key="12">
    <source>
        <dbReference type="EMBL" id="HIU48270.1"/>
    </source>
</evidence>
<evidence type="ECO:0000256" key="8">
    <source>
        <dbReference type="ARBA" id="ARBA00075111"/>
    </source>
</evidence>
<dbReference type="EC" id="6.2.1.30" evidence="6 9"/>
<dbReference type="InterPro" id="IPR051414">
    <property type="entry name" value="Adenylate-forming_Reductase"/>
</dbReference>
<comment type="subunit">
    <text evidence="1">Monomer.</text>
</comment>
<dbReference type="Pfam" id="PF00501">
    <property type="entry name" value="AMP-binding"/>
    <property type="match status" value="1"/>
</dbReference>
<evidence type="ECO:0000256" key="1">
    <source>
        <dbReference type="ARBA" id="ARBA00011245"/>
    </source>
</evidence>
<evidence type="ECO:0000256" key="4">
    <source>
        <dbReference type="ARBA" id="ARBA00060591"/>
    </source>
</evidence>
<evidence type="ECO:0000256" key="6">
    <source>
        <dbReference type="ARBA" id="ARBA00066629"/>
    </source>
</evidence>
<dbReference type="FunFam" id="3.40.50.12780:FF:000016">
    <property type="entry name" value="Phenylacetate-coenzyme A ligase"/>
    <property type="match status" value="1"/>
</dbReference>
<organism evidence="12 13">
    <name type="scientific">Candidatus Avimonoglobus intestinipullorum</name>
    <dbReference type="NCBI Taxonomy" id="2840699"/>
    <lineage>
        <taxon>Bacteria</taxon>
        <taxon>Bacillati</taxon>
        <taxon>Bacillota</taxon>
        <taxon>Clostridia</taxon>
        <taxon>Eubacteriales</taxon>
        <taxon>Candidatus Avimonoglobus</taxon>
    </lineage>
</organism>
<evidence type="ECO:0000256" key="3">
    <source>
        <dbReference type="ARBA" id="ARBA00022741"/>
    </source>
</evidence>
<reference evidence="12" key="1">
    <citation type="submission" date="2020-10" db="EMBL/GenBank/DDBJ databases">
        <authorList>
            <person name="Gilroy R."/>
        </authorList>
    </citation>
    <scope>NUCLEOTIDE SEQUENCE</scope>
    <source>
        <strain evidence="12">ChiSjej4B22-9803</strain>
    </source>
</reference>
<accession>A0A9D1LUN5</accession>
<dbReference type="CDD" id="cd05913">
    <property type="entry name" value="PaaK"/>
    <property type="match status" value="1"/>
</dbReference>
<comment type="caution">
    <text evidence="12">The sequence shown here is derived from an EMBL/GenBank/DDBJ whole genome shotgun (WGS) entry which is preliminary data.</text>
</comment>
<evidence type="ECO:0000256" key="2">
    <source>
        <dbReference type="ARBA" id="ARBA00022598"/>
    </source>
</evidence>
<dbReference type="Proteomes" id="UP000824111">
    <property type="component" value="Unassembled WGS sequence"/>
</dbReference>
<evidence type="ECO:0000259" key="11">
    <source>
        <dbReference type="Pfam" id="PF14535"/>
    </source>
</evidence>
<dbReference type="EMBL" id="DVND01000071">
    <property type="protein sequence ID" value="HIU48270.1"/>
    <property type="molecule type" value="Genomic_DNA"/>
</dbReference>
<dbReference type="GO" id="GO:0047475">
    <property type="term" value="F:phenylacetate-CoA ligase activity"/>
    <property type="evidence" value="ECO:0007669"/>
    <property type="project" value="UniProtKB-EC"/>
</dbReference>
<evidence type="ECO:0000259" key="10">
    <source>
        <dbReference type="Pfam" id="PF00501"/>
    </source>
</evidence>
<comment type="catalytic activity">
    <reaction evidence="9">
        <text>2-phenylacetate + ATP + CoA = phenylacetyl-CoA + AMP + diphosphate</text>
        <dbReference type="Rhea" id="RHEA:20956"/>
        <dbReference type="ChEBI" id="CHEBI:18401"/>
        <dbReference type="ChEBI" id="CHEBI:30616"/>
        <dbReference type="ChEBI" id="CHEBI:33019"/>
        <dbReference type="ChEBI" id="CHEBI:57287"/>
        <dbReference type="ChEBI" id="CHEBI:57390"/>
        <dbReference type="ChEBI" id="CHEBI:456215"/>
        <dbReference type="EC" id="6.2.1.30"/>
    </reaction>
</comment>
<dbReference type="Pfam" id="PF14535">
    <property type="entry name" value="AMP-binding_C_2"/>
    <property type="match status" value="1"/>
</dbReference>
<dbReference type="PIRSF" id="PIRSF006444">
    <property type="entry name" value="PaaK"/>
    <property type="match status" value="1"/>
</dbReference>
<keyword evidence="3 9" id="KW-0547">Nucleotide-binding</keyword>
<dbReference type="Gene3D" id="3.30.300.30">
    <property type="match status" value="1"/>
</dbReference>
<sequence length="430" mass="48563">MFWNEKIETMPREEMRALQLERLQQTVKNTYERVPFYKKKFDEIGLKPEDIKTLEDIRKIPFTVKNDLRDNYPFGLFGVPMSEIVRIHASSGTTGKPTTVGYTRKDLDNWSECIARLITMAGGTRDDVVQISFGYGLFTGAFGLHYGMEKVGAAVIPISAGNTEKQLMIMQDFKPTILISTPSYALYMSEVAKEMGITKEDINLRIGMFGAEGHTEEMRQELEKRWGINATENYGLSEVMGPGVAGECLEHTGMHINEDLFIIEIIDPETGEPVPDGEKGEVVITPLLKEGIPLLRYRTKDVSWIMTDTCPCGRTTRRLHKIQGRTDDMLIIKGVNVFPSQVEGVLLGIPHISPQYQLVVTKKGFVDDLEVKVELEDASLLENYKALEELRKDIQHKIHTVLGIMVKVSLLEPKSIERTTGKAKRVVDLR</sequence>
<dbReference type="InterPro" id="IPR028154">
    <property type="entry name" value="AMP-dep_Lig_C"/>
</dbReference>
<dbReference type="GO" id="GO:0000166">
    <property type="term" value="F:nucleotide binding"/>
    <property type="evidence" value="ECO:0007669"/>
    <property type="project" value="UniProtKB-KW"/>
</dbReference>
<reference evidence="12" key="2">
    <citation type="journal article" date="2021" name="PeerJ">
        <title>Extensive microbial diversity within the chicken gut microbiome revealed by metagenomics and culture.</title>
        <authorList>
            <person name="Gilroy R."/>
            <person name="Ravi A."/>
            <person name="Getino M."/>
            <person name="Pursley I."/>
            <person name="Horton D.L."/>
            <person name="Alikhan N.F."/>
            <person name="Baker D."/>
            <person name="Gharbi K."/>
            <person name="Hall N."/>
            <person name="Watson M."/>
            <person name="Adriaenssens E.M."/>
            <person name="Foster-Nyarko E."/>
            <person name="Jarju S."/>
            <person name="Secka A."/>
            <person name="Antonio M."/>
            <person name="Oren A."/>
            <person name="Chaudhuri R.R."/>
            <person name="La Ragione R."/>
            <person name="Hildebrand F."/>
            <person name="Pallen M.J."/>
        </authorList>
    </citation>
    <scope>NUCLEOTIDE SEQUENCE</scope>
    <source>
        <strain evidence="12">ChiSjej4B22-9803</strain>
    </source>
</reference>
<dbReference type="InterPro" id="IPR045851">
    <property type="entry name" value="AMP-bd_C_sf"/>
</dbReference>
<evidence type="ECO:0000256" key="5">
    <source>
        <dbReference type="ARBA" id="ARBA00061566"/>
    </source>
</evidence>
<gene>
    <name evidence="12" type="ORF">IAB04_02790</name>
</gene>
<dbReference type="InterPro" id="IPR000873">
    <property type="entry name" value="AMP-dep_synth/lig_dom"/>
</dbReference>
<dbReference type="SUPFAM" id="SSF56801">
    <property type="entry name" value="Acetyl-CoA synthetase-like"/>
    <property type="match status" value="1"/>
</dbReference>
<evidence type="ECO:0000256" key="9">
    <source>
        <dbReference type="PIRNR" id="PIRNR006444"/>
    </source>
</evidence>
<comment type="function">
    <text evidence="9">Catalyzes the activation of phenylacetic acid (PA) to phenylacetyl-CoA (PA-CoA).</text>
</comment>
<dbReference type="Gene3D" id="3.40.50.12780">
    <property type="entry name" value="N-terminal domain of ligase-like"/>
    <property type="match status" value="1"/>
</dbReference>
<protein>
    <recommendedName>
        <fullName evidence="7 9">Phenylacetate-coenzyme A ligase</fullName>
        <ecNumber evidence="6 9">6.2.1.30</ecNumber>
    </recommendedName>
    <alternativeName>
        <fullName evidence="8 9">Phenylacetyl-CoA ligase</fullName>
    </alternativeName>
</protein>
<comment type="similarity">
    <text evidence="5 9">Belongs to the phenylacetyl-CoA ligase family.</text>
</comment>
<keyword evidence="2 9" id="KW-0436">Ligase</keyword>
<dbReference type="PANTHER" id="PTHR43439">
    <property type="entry name" value="PHENYLACETATE-COENZYME A LIGASE"/>
    <property type="match status" value="1"/>
</dbReference>
<evidence type="ECO:0000256" key="7">
    <source>
        <dbReference type="ARBA" id="ARBA00068695"/>
    </source>
</evidence>
<feature type="domain" description="AMP-dependent ligase C-terminal" evidence="11">
    <location>
        <begin position="334"/>
        <end position="430"/>
    </location>
</feature>
<name>A0A9D1LUN5_9FIRM</name>
<evidence type="ECO:0000313" key="13">
    <source>
        <dbReference type="Proteomes" id="UP000824111"/>
    </source>
</evidence>
<dbReference type="GO" id="GO:0010124">
    <property type="term" value="P:phenylacetate catabolic process"/>
    <property type="evidence" value="ECO:0007669"/>
    <property type="project" value="UniProtKB-UniRule"/>
</dbReference>
<dbReference type="AlphaFoldDB" id="A0A9D1LUN5"/>
<dbReference type="PANTHER" id="PTHR43439:SF1">
    <property type="entry name" value="PHENYLACETATE-COENZYME A LIGASE"/>
    <property type="match status" value="1"/>
</dbReference>
<dbReference type="InterPro" id="IPR011880">
    <property type="entry name" value="PA_CoA_ligase"/>
</dbReference>